<dbReference type="GO" id="GO:0006071">
    <property type="term" value="P:glycerol metabolic process"/>
    <property type="evidence" value="ECO:0007669"/>
    <property type="project" value="UniProtKB-KW"/>
</dbReference>
<dbReference type="PROSITE" id="PS51704">
    <property type="entry name" value="GP_PDE"/>
    <property type="match status" value="1"/>
</dbReference>
<dbReference type="SUPFAM" id="SSF51695">
    <property type="entry name" value="PLC-like phosphodiesterases"/>
    <property type="match status" value="1"/>
</dbReference>
<dbReference type="EC" id="3.1.4.46" evidence="2"/>
<keyword evidence="3" id="KW-0732">Signal</keyword>
<evidence type="ECO:0000256" key="5">
    <source>
        <dbReference type="ARBA" id="ARBA00022801"/>
    </source>
</evidence>
<dbReference type="CDD" id="cd08560">
    <property type="entry name" value="GDPD_EcGlpQ_like_1"/>
    <property type="match status" value="1"/>
</dbReference>
<dbReference type="Gene3D" id="3.20.20.190">
    <property type="entry name" value="Phosphatidylinositol (PI) phosphodiesterase"/>
    <property type="match status" value="1"/>
</dbReference>
<keyword evidence="4" id="KW-0319">Glycerol metabolism</keyword>
<keyword evidence="5 8" id="KW-0378">Hydrolase</keyword>
<evidence type="ECO:0000256" key="3">
    <source>
        <dbReference type="ARBA" id="ARBA00022729"/>
    </source>
</evidence>
<dbReference type="GO" id="GO:0006629">
    <property type="term" value="P:lipid metabolic process"/>
    <property type="evidence" value="ECO:0007669"/>
    <property type="project" value="InterPro"/>
</dbReference>
<evidence type="ECO:0000256" key="6">
    <source>
        <dbReference type="ARBA" id="ARBA00047512"/>
    </source>
</evidence>
<dbReference type="AlphaFoldDB" id="A0A160TBT2"/>
<dbReference type="PANTHER" id="PTHR43620">
    <property type="entry name" value="GLYCEROPHOSPHORYL DIESTER PHOSPHODIESTERASE"/>
    <property type="match status" value="1"/>
</dbReference>
<dbReference type="Pfam" id="PF03009">
    <property type="entry name" value="GDPD"/>
    <property type="match status" value="1"/>
</dbReference>
<comment type="catalytic activity">
    <reaction evidence="6">
        <text>a sn-glycero-3-phosphodiester + H2O = an alcohol + sn-glycerol 3-phosphate + H(+)</text>
        <dbReference type="Rhea" id="RHEA:12969"/>
        <dbReference type="ChEBI" id="CHEBI:15377"/>
        <dbReference type="ChEBI" id="CHEBI:15378"/>
        <dbReference type="ChEBI" id="CHEBI:30879"/>
        <dbReference type="ChEBI" id="CHEBI:57597"/>
        <dbReference type="ChEBI" id="CHEBI:83408"/>
        <dbReference type="EC" id="3.1.4.46"/>
    </reaction>
</comment>
<sequence length="423" mass="46851">MQVRTHLLTLLMTLVFSQLTFADSSHDNSQANVKRIGQHFSAVQLGPRPFFLVNDMDEGALKDRLSRCGKGPFRPSTFSIGHRGAALQFPEHTRESYVAAAKMGAGIIECDVTFTKDRELVCRHSQCDLHTTTNILATPLASKCSVPPEFDQNGVLTNAKAIQCCTSDITLAEFKTLEGKMDAANTAATSIEEYMDATPSFRTDLYSAHGTLMTHAEYIALVDDLGADFTPELKTPSVTMPFEGDYTQADFAQQMIDEYRSAGIHPRRVWAQSFDFDDILYWNQNEPWFARQAVYLDGSEDASTSLEQMQQWKADGMKVLAPPMWMLLDVNENGDIVPSQYAKNAKAAGLKLITWTLERSGLLKDNGGYYYQSVNGSLGKADVIDNDGDTFTVLDVLAKQVGVIGVFSDWPATTTFYANCMNL</sequence>
<dbReference type="PANTHER" id="PTHR43620:SF7">
    <property type="entry name" value="GLYCEROPHOSPHODIESTER PHOSPHODIESTERASE GDPD5-RELATED"/>
    <property type="match status" value="1"/>
</dbReference>
<organism evidence="8">
    <name type="scientific">hydrothermal vent metagenome</name>
    <dbReference type="NCBI Taxonomy" id="652676"/>
    <lineage>
        <taxon>unclassified sequences</taxon>
        <taxon>metagenomes</taxon>
        <taxon>ecological metagenomes</taxon>
    </lineage>
</organism>
<dbReference type="GO" id="GO:0008889">
    <property type="term" value="F:glycerophosphodiester phosphodiesterase activity"/>
    <property type="evidence" value="ECO:0007669"/>
    <property type="project" value="UniProtKB-EC"/>
</dbReference>
<evidence type="ECO:0000256" key="2">
    <source>
        <dbReference type="ARBA" id="ARBA00012247"/>
    </source>
</evidence>
<evidence type="ECO:0000256" key="4">
    <source>
        <dbReference type="ARBA" id="ARBA00022798"/>
    </source>
</evidence>
<proteinExistence type="inferred from homology"/>
<dbReference type="InterPro" id="IPR030395">
    <property type="entry name" value="GP_PDE_dom"/>
</dbReference>
<protein>
    <recommendedName>
        <fullName evidence="2">glycerophosphodiester phosphodiesterase</fullName>
        <ecNumber evidence="2">3.1.4.46</ecNumber>
    </recommendedName>
</protein>
<evidence type="ECO:0000256" key="1">
    <source>
        <dbReference type="ARBA" id="ARBA00007277"/>
    </source>
</evidence>
<name>A0A160TBT2_9ZZZZ</name>
<reference evidence="8" key="1">
    <citation type="submission" date="2015-10" db="EMBL/GenBank/DDBJ databases">
        <authorList>
            <person name="Gilbert D.G."/>
        </authorList>
    </citation>
    <scope>NUCLEOTIDE SEQUENCE</scope>
</reference>
<feature type="domain" description="GP-PDE" evidence="7">
    <location>
        <begin position="77"/>
        <end position="396"/>
    </location>
</feature>
<dbReference type="EMBL" id="CZQC01000014">
    <property type="protein sequence ID" value="CUS40394.1"/>
    <property type="molecule type" value="Genomic_DNA"/>
</dbReference>
<dbReference type="InterPro" id="IPR017946">
    <property type="entry name" value="PLC-like_Pdiesterase_TIM-brl"/>
</dbReference>
<evidence type="ECO:0000259" key="7">
    <source>
        <dbReference type="PROSITE" id="PS51704"/>
    </source>
</evidence>
<evidence type="ECO:0000313" key="8">
    <source>
        <dbReference type="EMBL" id="CUS40394.1"/>
    </source>
</evidence>
<accession>A0A160TBT2</accession>
<gene>
    <name evidence="8" type="ORF">MGWOODY_Tha528</name>
</gene>
<comment type="similarity">
    <text evidence="1">Belongs to the glycerophosphoryl diester phosphodiesterase family.</text>
</comment>